<dbReference type="RefSeq" id="WP_396945006.1">
    <property type="nucleotide sequence ID" value="NZ_JBIRXV010000001.1"/>
</dbReference>
<evidence type="ECO:0000313" key="5">
    <source>
        <dbReference type="Proteomes" id="UP001611450"/>
    </source>
</evidence>
<dbReference type="Gene3D" id="3.20.20.140">
    <property type="entry name" value="Metal-dependent hydrolases"/>
    <property type="match status" value="1"/>
</dbReference>
<evidence type="ECO:0000256" key="2">
    <source>
        <dbReference type="ARBA" id="ARBA00022801"/>
    </source>
</evidence>
<evidence type="ECO:0000256" key="1">
    <source>
        <dbReference type="ARBA" id="ARBA00022723"/>
    </source>
</evidence>
<protein>
    <submittedName>
        <fullName evidence="4">Phosphotriesterase</fullName>
    </submittedName>
</protein>
<dbReference type="Proteomes" id="UP001611450">
    <property type="component" value="Unassembled WGS sequence"/>
</dbReference>
<feature type="modified residue" description="N6-carboxylysine" evidence="3">
    <location>
        <position position="165"/>
    </location>
</feature>
<gene>
    <name evidence="4" type="ORF">ACH47G_08975</name>
</gene>
<proteinExistence type="inferred from homology"/>
<dbReference type="Pfam" id="PF02126">
    <property type="entry name" value="PTE"/>
    <property type="match status" value="1"/>
</dbReference>
<dbReference type="EMBL" id="JBIRXV010000001">
    <property type="protein sequence ID" value="MFI2320610.1"/>
    <property type="molecule type" value="Genomic_DNA"/>
</dbReference>
<dbReference type="PANTHER" id="PTHR10819:SF3">
    <property type="entry name" value="PHOSPHOTRIESTERASE-RELATED PROTEIN"/>
    <property type="match status" value="1"/>
</dbReference>
<sequence length="375" mass="40731">MNTVAGPLAPNALGPTTMHEHILTVGGETFRYRYRERLPEAPDDIWDEPLTLADRGRLQYEFTAQRANLTLDDDEIAAAELRELAQAGGRTVVEASGIGLRGDPRRIAAAAAKAGIQVIMSTGFYCSDFWPDSYRDATVDELTVLLVRELTEGIGGTDIRAGHIKCGVKSLDDREHRMLLAAVEASQVTGAPVTVHPGSGTGRRIVRILLDAGLDPGRIVLAHADAYLVDSNLHRLVTDPASWVISLDYHHELLDLGVTLSFDCFGQNWAEPDLGLVIENDWQRIAAVTALVSEGYSAQLVLGTDVFLPMLTRRGGGHGYRHLFARVLPWLSKVGIAETDIEQMTTANPRRLLTMLSGVLRTETAPPGSVKGIGN</sequence>
<dbReference type="SUPFAM" id="SSF51556">
    <property type="entry name" value="Metallo-dependent hydrolases"/>
    <property type="match status" value="1"/>
</dbReference>
<keyword evidence="1" id="KW-0479">Metal-binding</keyword>
<reference evidence="4 5" key="1">
    <citation type="submission" date="2024-10" db="EMBL/GenBank/DDBJ databases">
        <title>The Natural Products Discovery Center: Release of the First 8490 Sequenced Strains for Exploring Actinobacteria Biosynthetic Diversity.</title>
        <authorList>
            <person name="Kalkreuter E."/>
            <person name="Kautsar S.A."/>
            <person name="Yang D."/>
            <person name="Bader C.D."/>
            <person name="Teijaro C.N."/>
            <person name="Fluegel L."/>
            <person name="Davis C.M."/>
            <person name="Simpson J.R."/>
            <person name="Lauterbach L."/>
            <person name="Steele A.D."/>
            <person name="Gui C."/>
            <person name="Meng S."/>
            <person name="Li G."/>
            <person name="Viehrig K."/>
            <person name="Ye F."/>
            <person name="Su P."/>
            <person name="Kiefer A.F."/>
            <person name="Nichols A."/>
            <person name="Cepeda A.J."/>
            <person name="Yan W."/>
            <person name="Fan B."/>
            <person name="Jiang Y."/>
            <person name="Adhikari A."/>
            <person name="Zheng C.-J."/>
            <person name="Schuster L."/>
            <person name="Cowan T.M."/>
            <person name="Smanski M.J."/>
            <person name="Chevrette M.G."/>
            <person name="De Carvalho L.P.S."/>
            <person name="Shen B."/>
        </authorList>
    </citation>
    <scope>NUCLEOTIDE SEQUENCE [LARGE SCALE GENOMIC DNA]</scope>
    <source>
        <strain evidence="4 5">NPDC019626</strain>
    </source>
</reference>
<comment type="similarity">
    <text evidence="3">Belongs to the metallo-dependent hydrolases superfamily. Phosphotriesterase family.</text>
</comment>
<dbReference type="PANTHER" id="PTHR10819">
    <property type="entry name" value="PHOSPHOTRIESTERASE-RELATED"/>
    <property type="match status" value="1"/>
</dbReference>
<dbReference type="InterPro" id="IPR032466">
    <property type="entry name" value="Metal_Hydrolase"/>
</dbReference>
<name>A0ABW7WCC4_9NOCA</name>
<keyword evidence="5" id="KW-1185">Reference proteome</keyword>
<evidence type="ECO:0000313" key="4">
    <source>
        <dbReference type="EMBL" id="MFI2320610.1"/>
    </source>
</evidence>
<dbReference type="PROSITE" id="PS51347">
    <property type="entry name" value="PHOSPHOTRIESTERASE_2"/>
    <property type="match status" value="1"/>
</dbReference>
<comment type="caution">
    <text evidence="4">The sequence shown here is derived from an EMBL/GenBank/DDBJ whole genome shotgun (WGS) entry which is preliminary data.</text>
</comment>
<accession>A0ABW7WCC4</accession>
<organism evidence="4 5">
    <name type="scientific">Nocardia beijingensis</name>
    <dbReference type="NCBI Taxonomy" id="95162"/>
    <lineage>
        <taxon>Bacteria</taxon>
        <taxon>Bacillati</taxon>
        <taxon>Actinomycetota</taxon>
        <taxon>Actinomycetes</taxon>
        <taxon>Mycobacteriales</taxon>
        <taxon>Nocardiaceae</taxon>
        <taxon>Nocardia</taxon>
    </lineage>
</organism>
<dbReference type="InterPro" id="IPR001559">
    <property type="entry name" value="Phosphotriesterase"/>
</dbReference>
<evidence type="ECO:0000256" key="3">
    <source>
        <dbReference type="PROSITE-ProRule" id="PRU00679"/>
    </source>
</evidence>
<keyword evidence="2" id="KW-0378">Hydrolase</keyword>